<name>A0ABY6HW54_9ARCH</name>
<evidence type="ECO:0000313" key="8">
    <source>
        <dbReference type="Proteomes" id="UP001208689"/>
    </source>
</evidence>
<feature type="transmembrane region" description="Helical" evidence="6">
    <location>
        <begin position="97"/>
        <end position="116"/>
    </location>
</feature>
<protein>
    <submittedName>
        <fullName evidence="7">Uncharacterized protein</fullName>
    </submittedName>
</protein>
<accession>A0ABY6HW54</accession>
<evidence type="ECO:0000256" key="3">
    <source>
        <dbReference type="ARBA" id="ARBA00022989"/>
    </source>
</evidence>
<feature type="region of interest" description="Disordered" evidence="5">
    <location>
        <begin position="48"/>
        <end position="80"/>
    </location>
</feature>
<dbReference type="PANTHER" id="PTHR39344:SF1">
    <property type="entry name" value="UPF0182 PROTEIN SLL1060"/>
    <property type="match status" value="1"/>
</dbReference>
<keyword evidence="1" id="KW-1003">Cell membrane</keyword>
<gene>
    <name evidence="7" type="ORF">NEF87_004032</name>
</gene>
<feature type="transmembrane region" description="Helical" evidence="6">
    <location>
        <begin position="192"/>
        <end position="214"/>
    </location>
</feature>
<feature type="transmembrane region" description="Helical" evidence="6">
    <location>
        <begin position="255"/>
        <end position="287"/>
    </location>
</feature>
<feature type="transmembrane region" description="Helical" evidence="6">
    <location>
        <begin position="294"/>
        <end position="311"/>
    </location>
</feature>
<reference evidence="7" key="1">
    <citation type="submission" date="2022-09" db="EMBL/GenBank/DDBJ databases">
        <title>Actin cytoskeleton and complex cell architecture in an #Asgard archaeon.</title>
        <authorList>
            <person name="Ponce Toledo R.I."/>
            <person name="Schleper C."/>
            <person name="Rodrigues Oliveira T."/>
            <person name="Wollweber F."/>
            <person name="Xu J."/>
            <person name="Rittmann S."/>
            <person name="Klingl A."/>
            <person name="Pilhofer M."/>
        </authorList>
    </citation>
    <scope>NUCLEOTIDE SEQUENCE</scope>
    <source>
        <strain evidence="7">B-35</strain>
    </source>
</reference>
<evidence type="ECO:0000256" key="6">
    <source>
        <dbReference type="SAM" id="Phobius"/>
    </source>
</evidence>
<dbReference type="PANTHER" id="PTHR39344">
    <property type="entry name" value="UPF0182 PROTEIN SLL1060"/>
    <property type="match status" value="1"/>
</dbReference>
<sequence>MVKKKHCDKHYRFVANCSECQALNAETEDDSDRKRLYDDVNIEDFNYEDFSNSKNDTPPRRPEIPNIENGPSYHDAPSRPNRFTYTRSNSPNFKKKLYIVGIIAVVIILISIFYIYPVWHAKINLQNQLYDTKSGLNYWEIFTLNGWSTNFFFNKIGLIGAILGSLIMSIPPDDSLITIVGQKFGWGKPSKVKTLIIWWTIGFVFFFIIGQAMGSGYFDLVMKMIDEGTIEGNLGSFLTALNAISNPASVSQLDIFLYAAVTLPILRFVLGVIIFRLISTIVYYAYLVKDEFQIAANASFIIAIFFILSLIDRPLQAQNGIDLTQVWSIYLGIFSFLGLGIAFLVYGRKQNQLKIHQFSRNIQKKTIMAAVLTIFIILIPVFISIPKTIGLSTPETWTEEVWDIKDGKQIEWTRAAAGITIGDNDLFMTYSIDNYPQNVIEEDNTILDVIRQHDKINSAKKIKPLITNSFQTMADSDIVFVQGKGEFWVAPKTLQTKKLLESNVNQHTEIYDHVEGFIALDTSTGKILQDSQDYQDIFGVGNDHPIFFGEKEEDTSYLEGTTNTDFYSVPLSIDAYDNDILLNTGWESNESMKYKYEGDPDGTITGLEALWFTANMGLTKNAFDGEDKSFLINRNIRTRVESILMPGLKIDDDPYLVFDRNNSKMFYAVSIYTEIFMGAYTDSFLHRFLGTVLIDVQTGELSWYRNPGLPAGSEDPLSSIWGVYMSIYQFEVAEDWLLDQLRYPESLWEKQLVIDYKYHVTNKETWKLKSDFYKRPENGDVFYIETDLGEGLEFVGVDIVEYDQVDSVKLAGLYIIRQGNHFGETIFYKTQSSNNIIGPTTAMGELGNQATNEIFTIQNERYGNILLYPLASSLYYYIPVYSQDGNLESLSLAGLVNAFTQDAYYGPTLTEAYNELKIDLQLNDTTTETNITGLMLEVEEYDEFQYSPTSWAEIRTYFEYFTTNDSLPQKNLMLNLSVRTDVDIDVKVFNSIKPGYQYNFTENIVAWNHTLGVWNDTTAIFPGEGRMITLKLNPSESLNGPSLSIYIKFDLIDLDSGDIISNGWNILTFVNPD</sequence>
<feature type="transmembrane region" description="Helical" evidence="6">
    <location>
        <begin position="367"/>
        <end position="385"/>
    </location>
</feature>
<keyword evidence="8" id="KW-1185">Reference proteome</keyword>
<evidence type="ECO:0000256" key="2">
    <source>
        <dbReference type="ARBA" id="ARBA00022692"/>
    </source>
</evidence>
<proteinExistence type="predicted"/>
<feature type="transmembrane region" description="Helical" evidence="6">
    <location>
        <begin position="327"/>
        <end position="346"/>
    </location>
</feature>
<keyword evidence="2 6" id="KW-0812">Transmembrane</keyword>
<dbReference type="Proteomes" id="UP001208689">
    <property type="component" value="Chromosome"/>
</dbReference>
<evidence type="ECO:0000256" key="1">
    <source>
        <dbReference type="ARBA" id="ARBA00022475"/>
    </source>
</evidence>
<dbReference type="InterPro" id="IPR005372">
    <property type="entry name" value="UPF0182"/>
</dbReference>
<evidence type="ECO:0000256" key="5">
    <source>
        <dbReference type="SAM" id="MobiDB-lite"/>
    </source>
</evidence>
<keyword evidence="3 6" id="KW-1133">Transmembrane helix</keyword>
<dbReference type="Pfam" id="PF03699">
    <property type="entry name" value="UPF0182"/>
    <property type="match status" value="1"/>
</dbReference>
<evidence type="ECO:0000256" key="4">
    <source>
        <dbReference type="ARBA" id="ARBA00023136"/>
    </source>
</evidence>
<feature type="transmembrane region" description="Helical" evidence="6">
    <location>
        <begin position="152"/>
        <end position="171"/>
    </location>
</feature>
<keyword evidence="4 6" id="KW-0472">Membrane</keyword>
<dbReference type="EMBL" id="CP104013">
    <property type="protein sequence ID" value="UYP47747.1"/>
    <property type="molecule type" value="Genomic_DNA"/>
</dbReference>
<organism evidence="7 8">
    <name type="scientific">Candidatus Lokiarchaeum ossiferum</name>
    <dbReference type="NCBI Taxonomy" id="2951803"/>
    <lineage>
        <taxon>Archaea</taxon>
        <taxon>Promethearchaeati</taxon>
        <taxon>Promethearchaeota</taxon>
        <taxon>Promethearchaeia</taxon>
        <taxon>Promethearchaeales</taxon>
        <taxon>Promethearchaeaceae</taxon>
        <taxon>Candidatus Lokiarchaeum</taxon>
    </lineage>
</organism>
<evidence type="ECO:0000313" key="7">
    <source>
        <dbReference type="EMBL" id="UYP47747.1"/>
    </source>
</evidence>